<dbReference type="InterPro" id="IPR035986">
    <property type="entry name" value="PKD_dom_sf"/>
</dbReference>
<organism evidence="3 4">
    <name type="scientific">Dawidia soli</name>
    <dbReference type="NCBI Taxonomy" id="2782352"/>
    <lineage>
        <taxon>Bacteria</taxon>
        <taxon>Pseudomonadati</taxon>
        <taxon>Bacteroidota</taxon>
        <taxon>Cytophagia</taxon>
        <taxon>Cytophagales</taxon>
        <taxon>Chryseotaleaceae</taxon>
        <taxon>Dawidia</taxon>
    </lineage>
</organism>
<evidence type="ECO:0000256" key="1">
    <source>
        <dbReference type="SAM" id="SignalP"/>
    </source>
</evidence>
<gene>
    <name evidence="3" type="ORF">KK078_06280</name>
</gene>
<feature type="signal peptide" evidence="1">
    <location>
        <begin position="1"/>
        <end position="20"/>
    </location>
</feature>
<comment type="caution">
    <text evidence="3">The sequence shown here is derived from an EMBL/GenBank/DDBJ whole genome shotgun (WGS) entry which is preliminary data.</text>
</comment>
<sequence>MRATVVISLFLLSFSGFSQHAVKQDTVKRESSIQSDAADNKVKFSAITPPLQPIPGAPAAFYTFYWEFGDGEYSKEASPEHVYKKSGDHTVLLWTTNNYDNGKPPPSRPQKVPVKKITFNDANPIQPLLPDGFDLKSNREPVPGEEMVVIVSYQNDTDNLAHGKLYLFFNEKKYKADNFQLSEVRTHHGEKEVQDAPQVASRIKASDPHAMWASRTISLLPDGNRESDEGSLLQLSQALEAARAEYRTVHALEFNDMEARERRHVFYSLRTTPEMLKDTSAIITVKGIYVPDRGADNHKSKTLEMEIVTSHDPNKMSVSDTRLNYRFYKNKNVDFKIRFQNNGEGPAHSIKLEVAVPEAYDPKSLHVTDMYPVCPICPDKESTISCLDTIFRNNQILFHFKNIYLPGSNQKEGVDYDSTKGFVKYTLRFQESIAKRKTQSRTAIIFDKNEPILTNRATTRFKPGLSIGAKAGYMYYPGLNNSKSGFVGVTLSPFKSQHGYLQAELMVGVHTYSDSLYRADTVSADNGVVNLFDVSQRNKFTRVELYVVPVSYRYTINSFIGVGAGAQFSVNLSEKTKEEALHENYFVRQKENFREPRPELNFKSTDEKSSSFTNLRPAVFADLTLGSARIGPTAGVRYAYYFTAPREQWQFYVLWKF</sequence>
<keyword evidence="1" id="KW-0732">Signal</keyword>
<dbReference type="InterPro" id="IPR055353">
    <property type="entry name" value="DUF7619"/>
</dbReference>
<dbReference type="EMBL" id="JAHESC010000006">
    <property type="protein sequence ID" value="MBT1686155.1"/>
    <property type="molecule type" value="Genomic_DNA"/>
</dbReference>
<evidence type="ECO:0000313" key="3">
    <source>
        <dbReference type="EMBL" id="MBT1686155.1"/>
    </source>
</evidence>
<dbReference type="AlphaFoldDB" id="A0AAP2D869"/>
<dbReference type="SUPFAM" id="SSF49299">
    <property type="entry name" value="PKD domain"/>
    <property type="match status" value="1"/>
</dbReference>
<dbReference type="Proteomes" id="UP001319180">
    <property type="component" value="Unassembled WGS sequence"/>
</dbReference>
<protein>
    <submittedName>
        <fullName evidence="3">PKD domain-containing protein</fullName>
    </submittedName>
</protein>
<proteinExistence type="predicted"/>
<reference evidence="3 4" key="1">
    <citation type="submission" date="2021-05" db="EMBL/GenBank/DDBJ databases">
        <title>A Polyphasic approach of four new species of the genus Ohtaekwangia: Ohtaekwangia histidinii sp. nov., Ohtaekwangia cretensis sp. nov., Ohtaekwangia indiensis sp. nov., Ohtaekwangia reichenbachii sp. nov. from diverse environment.</title>
        <authorList>
            <person name="Octaviana S."/>
        </authorList>
    </citation>
    <scope>NUCLEOTIDE SEQUENCE [LARGE SCALE GENOMIC DNA]</scope>
    <source>
        <strain evidence="3 4">PWU37</strain>
    </source>
</reference>
<dbReference type="InterPro" id="IPR000601">
    <property type="entry name" value="PKD_dom"/>
</dbReference>
<dbReference type="Pfam" id="PF25233">
    <property type="entry name" value="DUF7849"/>
    <property type="match status" value="1"/>
</dbReference>
<keyword evidence="4" id="KW-1185">Reference proteome</keyword>
<name>A0AAP2D869_9BACT</name>
<dbReference type="Gene3D" id="2.60.40.10">
    <property type="entry name" value="Immunoglobulins"/>
    <property type="match status" value="1"/>
</dbReference>
<dbReference type="Pfam" id="PF24595">
    <property type="entry name" value="DUF7619"/>
    <property type="match status" value="1"/>
</dbReference>
<dbReference type="InterPro" id="IPR057171">
    <property type="entry name" value="DUF7849"/>
</dbReference>
<dbReference type="InterPro" id="IPR013783">
    <property type="entry name" value="Ig-like_fold"/>
</dbReference>
<feature type="chain" id="PRO_5043005214" evidence="1">
    <location>
        <begin position="21"/>
        <end position="657"/>
    </location>
</feature>
<feature type="domain" description="PKD" evidence="2">
    <location>
        <begin position="56"/>
        <end position="98"/>
    </location>
</feature>
<dbReference type="Pfam" id="PF18911">
    <property type="entry name" value="PKD_4"/>
    <property type="match status" value="1"/>
</dbReference>
<accession>A0AAP2D869</accession>
<dbReference type="PROSITE" id="PS50093">
    <property type="entry name" value="PKD"/>
    <property type="match status" value="1"/>
</dbReference>
<evidence type="ECO:0000259" key="2">
    <source>
        <dbReference type="PROSITE" id="PS50093"/>
    </source>
</evidence>
<dbReference type="CDD" id="cd00146">
    <property type="entry name" value="PKD"/>
    <property type="match status" value="1"/>
</dbReference>
<evidence type="ECO:0000313" key="4">
    <source>
        <dbReference type="Proteomes" id="UP001319180"/>
    </source>
</evidence>
<dbReference type="RefSeq" id="WP_254089393.1">
    <property type="nucleotide sequence ID" value="NZ_JAHESC010000006.1"/>
</dbReference>